<keyword evidence="3" id="KW-1185">Reference proteome</keyword>
<dbReference type="Proteomes" id="UP000298663">
    <property type="component" value="Unassembled WGS sequence"/>
</dbReference>
<sequence>MSKIPTLQDVLESHADEPKSHGWDNARFMYEVAQDQFDDYVERFNPDFDINEASKMVDDYKEEFTELHPDDLAAHLQISTPLRVSQSEEGNLSTAFSPTPEEWNLGPPFAAANALAASVSEASNSTQRPNQKKARKNKQKVSAPSVHEPEPEIRVQNQHYHHNHRVVGRNNDKCRIQCFECGGSFSLTSEDKKKIREMFRLLPDGSGVVARNIAHSGPLYL</sequence>
<organism evidence="2 3">
    <name type="scientific">Steinernema carpocapsae</name>
    <name type="common">Entomopathogenic nematode</name>
    <dbReference type="NCBI Taxonomy" id="34508"/>
    <lineage>
        <taxon>Eukaryota</taxon>
        <taxon>Metazoa</taxon>
        <taxon>Ecdysozoa</taxon>
        <taxon>Nematoda</taxon>
        <taxon>Chromadorea</taxon>
        <taxon>Rhabditida</taxon>
        <taxon>Tylenchina</taxon>
        <taxon>Panagrolaimomorpha</taxon>
        <taxon>Strongyloidoidea</taxon>
        <taxon>Steinernematidae</taxon>
        <taxon>Steinernema</taxon>
    </lineage>
</organism>
<evidence type="ECO:0000313" key="3">
    <source>
        <dbReference type="Proteomes" id="UP000298663"/>
    </source>
</evidence>
<feature type="compositionally biased region" description="Low complexity" evidence="1">
    <location>
        <begin position="116"/>
        <end position="125"/>
    </location>
</feature>
<gene>
    <name evidence="2" type="ORF">L596_012335</name>
</gene>
<reference evidence="2 3" key="2">
    <citation type="journal article" date="2019" name="G3 (Bethesda)">
        <title>Hybrid Assembly of the Genome of the Entomopathogenic Nematode Steinernema carpocapsae Identifies the X-Chromosome.</title>
        <authorList>
            <person name="Serra L."/>
            <person name="Macchietto M."/>
            <person name="Macias-Munoz A."/>
            <person name="McGill C.J."/>
            <person name="Rodriguez I.M."/>
            <person name="Rodriguez B."/>
            <person name="Murad R."/>
            <person name="Mortazavi A."/>
        </authorList>
    </citation>
    <scope>NUCLEOTIDE SEQUENCE [LARGE SCALE GENOMIC DNA]</scope>
    <source>
        <strain evidence="2 3">ALL</strain>
    </source>
</reference>
<evidence type="ECO:0000313" key="2">
    <source>
        <dbReference type="EMBL" id="TKR88034.1"/>
    </source>
</evidence>
<feature type="region of interest" description="Disordered" evidence="1">
    <location>
        <begin position="1"/>
        <end position="22"/>
    </location>
</feature>
<feature type="region of interest" description="Disordered" evidence="1">
    <location>
        <begin position="116"/>
        <end position="150"/>
    </location>
</feature>
<proteinExistence type="predicted"/>
<protein>
    <submittedName>
        <fullName evidence="2">Uncharacterized protein</fullName>
    </submittedName>
</protein>
<feature type="compositionally biased region" description="Basic and acidic residues" evidence="1">
    <location>
        <begin position="11"/>
        <end position="22"/>
    </location>
</feature>
<reference evidence="2 3" key="1">
    <citation type="journal article" date="2015" name="Genome Biol.">
        <title>Comparative genomics of Steinernema reveals deeply conserved gene regulatory networks.</title>
        <authorList>
            <person name="Dillman A.R."/>
            <person name="Macchietto M."/>
            <person name="Porter C.F."/>
            <person name="Rogers A."/>
            <person name="Williams B."/>
            <person name="Antoshechkin I."/>
            <person name="Lee M.M."/>
            <person name="Goodwin Z."/>
            <person name="Lu X."/>
            <person name="Lewis E.E."/>
            <person name="Goodrich-Blair H."/>
            <person name="Stock S.P."/>
            <person name="Adams B.J."/>
            <person name="Sternberg P.W."/>
            <person name="Mortazavi A."/>
        </authorList>
    </citation>
    <scope>NUCLEOTIDE SEQUENCE [LARGE SCALE GENOMIC DNA]</scope>
    <source>
        <strain evidence="2 3">ALL</strain>
    </source>
</reference>
<dbReference type="EMBL" id="AZBU02000003">
    <property type="protein sequence ID" value="TKR88034.1"/>
    <property type="molecule type" value="Genomic_DNA"/>
</dbReference>
<comment type="caution">
    <text evidence="2">The sequence shown here is derived from an EMBL/GenBank/DDBJ whole genome shotgun (WGS) entry which is preliminary data.</text>
</comment>
<accession>A0A4U5NXM4</accession>
<dbReference type="AlphaFoldDB" id="A0A4U5NXM4"/>
<name>A0A4U5NXM4_STECR</name>
<evidence type="ECO:0000256" key="1">
    <source>
        <dbReference type="SAM" id="MobiDB-lite"/>
    </source>
</evidence>
<feature type="compositionally biased region" description="Basic residues" evidence="1">
    <location>
        <begin position="130"/>
        <end position="139"/>
    </location>
</feature>